<dbReference type="AlphaFoldDB" id="X6NWI0"/>
<feature type="transmembrane region" description="Helical" evidence="1">
    <location>
        <begin position="60"/>
        <end position="82"/>
    </location>
</feature>
<dbReference type="EMBL" id="ASPP01005368">
    <property type="protein sequence ID" value="ETO30670.1"/>
    <property type="molecule type" value="Genomic_DNA"/>
</dbReference>
<name>X6NWI0_RETFI</name>
<evidence type="ECO:0008006" key="4">
    <source>
        <dbReference type="Google" id="ProtNLM"/>
    </source>
</evidence>
<keyword evidence="1" id="KW-0472">Membrane</keyword>
<accession>X6NWI0</accession>
<feature type="transmembrane region" description="Helical" evidence="1">
    <location>
        <begin position="26"/>
        <end position="48"/>
    </location>
</feature>
<comment type="caution">
    <text evidence="2">The sequence shown here is derived from an EMBL/GenBank/DDBJ whole genome shotgun (WGS) entry which is preliminary data.</text>
</comment>
<keyword evidence="1" id="KW-1133">Transmembrane helix</keyword>
<reference evidence="2 3" key="1">
    <citation type="journal article" date="2013" name="Curr. Biol.">
        <title>The Genome of the Foraminiferan Reticulomyxa filosa.</title>
        <authorList>
            <person name="Glockner G."/>
            <person name="Hulsmann N."/>
            <person name="Schleicher M."/>
            <person name="Noegel A.A."/>
            <person name="Eichinger L."/>
            <person name="Gallinger C."/>
            <person name="Pawlowski J."/>
            <person name="Sierra R."/>
            <person name="Euteneuer U."/>
            <person name="Pillet L."/>
            <person name="Moustafa A."/>
            <person name="Platzer M."/>
            <person name="Groth M."/>
            <person name="Szafranski K."/>
            <person name="Schliwa M."/>
        </authorList>
    </citation>
    <scope>NUCLEOTIDE SEQUENCE [LARGE SCALE GENOMIC DNA]</scope>
</reference>
<evidence type="ECO:0000256" key="1">
    <source>
        <dbReference type="SAM" id="Phobius"/>
    </source>
</evidence>
<proteinExistence type="predicted"/>
<keyword evidence="3" id="KW-1185">Reference proteome</keyword>
<sequence length="155" mass="18594">MILYQLIMKYFIITLNDETNKQNYQMLLFCLNVMKIITLFNFINYVFAQLFNSRKNGLHLKIYCLFHWAIVLGYWMKITVIYRQVDSKRKRILLKLKTESSSSFLARNDLTKIECCNSTYKEQINHYICLICKQHSLVQHEVISLFSKIFNNINT</sequence>
<evidence type="ECO:0000313" key="3">
    <source>
        <dbReference type="Proteomes" id="UP000023152"/>
    </source>
</evidence>
<keyword evidence="1" id="KW-0812">Transmembrane</keyword>
<gene>
    <name evidence="2" type="ORF">RFI_06452</name>
</gene>
<dbReference type="Proteomes" id="UP000023152">
    <property type="component" value="Unassembled WGS sequence"/>
</dbReference>
<evidence type="ECO:0000313" key="2">
    <source>
        <dbReference type="EMBL" id="ETO30670.1"/>
    </source>
</evidence>
<organism evidence="2 3">
    <name type="scientific">Reticulomyxa filosa</name>
    <dbReference type="NCBI Taxonomy" id="46433"/>
    <lineage>
        <taxon>Eukaryota</taxon>
        <taxon>Sar</taxon>
        <taxon>Rhizaria</taxon>
        <taxon>Retaria</taxon>
        <taxon>Foraminifera</taxon>
        <taxon>Monothalamids</taxon>
        <taxon>Reticulomyxidae</taxon>
        <taxon>Reticulomyxa</taxon>
    </lineage>
</organism>
<protein>
    <recommendedName>
        <fullName evidence="4">Transmembrane protein</fullName>
    </recommendedName>
</protein>